<keyword evidence="3" id="KW-1185">Reference proteome</keyword>
<feature type="region of interest" description="Disordered" evidence="1">
    <location>
        <begin position="30"/>
        <end position="56"/>
    </location>
</feature>
<organism evidence="2 3">
    <name type="scientific">Streptomyces spiralis</name>
    <dbReference type="NCBI Taxonomy" id="66376"/>
    <lineage>
        <taxon>Bacteria</taxon>
        <taxon>Bacillati</taxon>
        <taxon>Actinomycetota</taxon>
        <taxon>Actinomycetes</taxon>
        <taxon>Kitasatosporales</taxon>
        <taxon>Streptomycetaceae</taxon>
        <taxon>Streptomyces</taxon>
    </lineage>
</organism>
<name>A0A918ZGW0_9ACTN</name>
<evidence type="ECO:0000313" key="2">
    <source>
        <dbReference type="EMBL" id="GHE52190.1"/>
    </source>
</evidence>
<reference evidence="2" key="1">
    <citation type="journal article" date="2014" name="Int. J. Syst. Evol. Microbiol.">
        <title>Complete genome sequence of Corynebacterium casei LMG S-19264T (=DSM 44701T), isolated from a smear-ripened cheese.</title>
        <authorList>
            <consortium name="US DOE Joint Genome Institute (JGI-PGF)"/>
            <person name="Walter F."/>
            <person name="Albersmeier A."/>
            <person name="Kalinowski J."/>
            <person name="Ruckert C."/>
        </authorList>
    </citation>
    <scope>NUCLEOTIDE SEQUENCE</scope>
    <source>
        <strain evidence="2">JCM 3302</strain>
    </source>
</reference>
<accession>A0A918ZGW0</accession>
<dbReference type="Proteomes" id="UP000641386">
    <property type="component" value="Unassembled WGS sequence"/>
</dbReference>
<dbReference type="EMBL" id="BNBC01000001">
    <property type="protein sequence ID" value="GHE52190.1"/>
    <property type="molecule type" value="Genomic_DNA"/>
</dbReference>
<protein>
    <submittedName>
        <fullName evidence="2">Uncharacterized protein</fullName>
    </submittedName>
</protein>
<dbReference type="RefSeq" id="WP_189895528.1">
    <property type="nucleotide sequence ID" value="NZ_BNBC01000001.1"/>
</dbReference>
<reference evidence="2" key="2">
    <citation type="submission" date="2020-09" db="EMBL/GenBank/DDBJ databases">
        <authorList>
            <person name="Sun Q."/>
            <person name="Ohkuma M."/>
        </authorList>
    </citation>
    <scope>NUCLEOTIDE SEQUENCE</scope>
    <source>
        <strain evidence="2">JCM 3302</strain>
    </source>
</reference>
<feature type="compositionally biased region" description="Pro residues" evidence="1">
    <location>
        <begin position="46"/>
        <end position="55"/>
    </location>
</feature>
<proteinExistence type="predicted"/>
<sequence>MPGSDEANAEFEQPNWTVTAPVFNARDIHISGPVGPLRGGTVPDGAAPPPAPPQGPAFRRSLARLLLRKLRSTSTESQWLGGELTDLTVLVEDIKGSTAAGSRGLPRRGRYSTQPLTTALAQSDADLVLLQGIAGAGKSVALRRHALSLLEQISTGRAPDNAPLPIYDVPRAGSLDVDRAALRLCIAVLQGRSPQVKGLSPEGLRRLAKWEGDAELLDELGRLDEQLRAR</sequence>
<evidence type="ECO:0000313" key="3">
    <source>
        <dbReference type="Proteomes" id="UP000641386"/>
    </source>
</evidence>
<comment type="caution">
    <text evidence="2">The sequence shown here is derived from an EMBL/GenBank/DDBJ whole genome shotgun (WGS) entry which is preliminary data.</text>
</comment>
<evidence type="ECO:0000256" key="1">
    <source>
        <dbReference type="SAM" id="MobiDB-lite"/>
    </source>
</evidence>
<gene>
    <name evidence="2" type="ORF">GCM10014715_01010</name>
</gene>
<dbReference type="AlphaFoldDB" id="A0A918ZGW0"/>